<proteinExistence type="predicted"/>
<evidence type="ECO:0000313" key="1">
    <source>
        <dbReference type="EMBL" id="KAJ3547060.1"/>
    </source>
</evidence>
<accession>A0ACC1SVC4</accession>
<evidence type="ECO:0000313" key="2">
    <source>
        <dbReference type="Proteomes" id="UP001148662"/>
    </source>
</evidence>
<sequence length="675" mass="74804">MPLEAYEEMQDQPQPSGPPPTYNESAMDAILELNMQPQLSGRDVGDEVSLYAPSVSSTNGADMPVSILSRSSQRLRSFPQPPQPPQPLTVSLTQSSPSSSSSVPVVPPAVGPGPVLSYQPSVQYADLQPSAVRYKFSHLGPLTMVLVPPSSALDTRPLYHISWRPDYFNTVSVVTTIRKGANESGSFVAEFGLGAVRFGAEAEKLLKYAFPKVYGRSRCWQWKRNGLGLIWSQGKKQQPENVLTYTCVQDPGANEKLLATWRPPSYDVVGPMRSIVCPDLGEEGTGDAIVMTGTTCHQDCAWWTSDLLLASAEKFVATATFVNKAYDPEYSDHNITEHTAIDAEQDAKVARHQRRCGRRVVAVGKTAISATGDQHVDIDKAWRDERLRFLPRRTMRVPWMQFWSWVCNPPPSERDLSDHASLYAPSVSTVDGANRSGSAFSRSLQRLRHSPQPSTVSLPQASSSSSSLVPAVLPASGPVLSYQPSVHDIRPQVPVRYSFSQSGSSSMILVPPSTALDTRPLYYISWRQDFFNPISVVTTIRRGANESGPFVAEFGLGAVRFGSTEQELLKNIFPKFSWSSKSWQWKRNGLGLLWTAGKKQPENVLIYRCIRDPGPNQTVIATWRPPSYNMLGPMRSCQLKIMPAGHDYLDDIVLCALIVDRMELERQVIRSFQRD</sequence>
<protein>
    <submittedName>
        <fullName evidence="1">Uncharacterized protein</fullName>
    </submittedName>
</protein>
<comment type="caution">
    <text evidence="1">The sequence shown here is derived from an EMBL/GenBank/DDBJ whole genome shotgun (WGS) entry which is preliminary data.</text>
</comment>
<dbReference type="Proteomes" id="UP001148662">
    <property type="component" value="Unassembled WGS sequence"/>
</dbReference>
<gene>
    <name evidence="1" type="ORF">NM688_g5443</name>
</gene>
<dbReference type="EMBL" id="JANHOG010001002">
    <property type="protein sequence ID" value="KAJ3547060.1"/>
    <property type="molecule type" value="Genomic_DNA"/>
</dbReference>
<reference evidence="1" key="1">
    <citation type="submission" date="2022-07" db="EMBL/GenBank/DDBJ databases">
        <title>Genome Sequence of Phlebia brevispora.</title>
        <authorList>
            <person name="Buettner E."/>
        </authorList>
    </citation>
    <scope>NUCLEOTIDE SEQUENCE</scope>
    <source>
        <strain evidence="1">MPL23</strain>
    </source>
</reference>
<organism evidence="1 2">
    <name type="scientific">Phlebia brevispora</name>
    <dbReference type="NCBI Taxonomy" id="194682"/>
    <lineage>
        <taxon>Eukaryota</taxon>
        <taxon>Fungi</taxon>
        <taxon>Dikarya</taxon>
        <taxon>Basidiomycota</taxon>
        <taxon>Agaricomycotina</taxon>
        <taxon>Agaricomycetes</taxon>
        <taxon>Polyporales</taxon>
        <taxon>Meruliaceae</taxon>
        <taxon>Phlebia</taxon>
    </lineage>
</organism>
<keyword evidence="2" id="KW-1185">Reference proteome</keyword>
<name>A0ACC1SVC4_9APHY</name>